<evidence type="ECO:0000313" key="7">
    <source>
        <dbReference type="EMBL" id="SHI47712.1"/>
    </source>
</evidence>
<keyword evidence="8" id="KW-1185">Reference proteome</keyword>
<gene>
    <name evidence="7" type="ORF">SAMN04487911_102187</name>
</gene>
<feature type="transmembrane region" description="Helical" evidence="6">
    <location>
        <begin position="82"/>
        <end position="99"/>
    </location>
</feature>
<keyword evidence="2" id="KW-1003">Cell membrane</keyword>
<feature type="transmembrane region" description="Helical" evidence="6">
    <location>
        <begin position="160"/>
        <end position="186"/>
    </location>
</feature>
<evidence type="ECO:0000256" key="4">
    <source>
        <dbReference type="ARBA" id="ARBA00022989"/>
    </source>
</evidence>
<evidence type="ECO:0000256" key="6">
    <source>
        <dbReference type="SAM" id="Phobius"/>
    </source>
</evidence>
<sequence length="219" mass="24306">MDLRYPSIFISVNYEILYTFVFSTALLAISPGPDNIYVLVQSMCNGKKYGIATVAGLMTGCLVHATLLAFGVSALIKENGKLFFVIKLFGALYLFYLAYRVYKSSGDISISEDGVAKKSLLQLYKQGFIMNVLNPKVTIFFLAFFPGFLFSKELNMVVQFYILTAIFIIVSFVIFSGIAILSGTIAMYIKGHPKVGTILKWVQIIVFASIGIYLLLSDK</sequence>
<name>A0A1M6BG65_9FLAO</name>
<protein>
    <submittedName>
        <fullName evidence="7">Threonine/homoserine/homoserine lactone efflux protein</fullName>
    </submittedName>
</protein>
<dbReference type="GO" id="GO:0005886">
    <property type="term" value="C:plasma membrane"/>
    <property type="evidence" value="ECO:0007669"/>
    <property type="project" value="UniProtKB-SubCell"/>
</dbReference>
<dbReference type="PANTHER" id="PTHR30086:SF20">
    <property type="entry name" value="ARGININE EXPORTER PROTEIN ARGO-RELATED"/>
    <property type="match status" value="1"/>
</dbReference>
<dbReference type="Proteomes" id="UP000184231">
    <property type="component" value="Unassembled WGS sequence"/>
</dbReference>
<keyword evidence="4 6" id="KW-1133">Transmembrane helix</keyword>
<accession>A0A1M6BG65</accession>
<evidence type="ECO:0000256" key="5">
    <source>
        <dbReference type="ARBA" id="ARBA00023136"/>
    </source>
</evidence>
<evidence type="ECO:0000256" key="3">
    <source>
        <dbReference type="ARBA" id="ARBA00022692"/>
    </source>
</evidence>
<dbReference type="PANTHER" id="PTHR30086">
    <property type="entry name" value="ARGININE EXPORTER PROTEIN ARGO"/>
    <property type="match status" value="1"/>
</dbReference>
<reference evidence="7 8" key="1">
    <citation type="submission" date="2016-11" db="EMBL/GenBank/DDBJ databases">
        <authorList>
            <person name="Jaros S."/>
            <person name="Januszkiewicz K."/>
            <person name="Wedrychowicz H."/>
        </authorList>
    </citation>
    <scope>NUCLEOTIDE SEQUENCE [LARGE SCALE GENOMIC DNA]</scope>
    <source>
        <strain evidence="7 8">CGMCC 1.8863</strain>
    </source>
</reference>
<dbReference type="AlphaFoldDB" id="A0A1M6BG65"/>
<comment type="subcellular location">
    <subcellularLocation>
        <location evidence="1">Cell membrane</location>
        <topology evidence="1">Multi-pass membrane protein</topology>
    </subcellularLocation>
</comment>
<dbReference type="GO" id="GO:0015171">
    <property type="term" value="F:amino acid transmembrane transporter activity"/>
    <property type="evidence" value="ECO:0007669"/>
    <property type="project" value="TreeGrafter"/>
</dbReference>
<evidence type="ECO:0000313" key="8">
    <source>
        <dbReference type="Proteomes" id="UP000184231"/>
    </source>
</evidence>
<dbReference type="PIRSF" id="PIRSF006324">
    <property type="entry name" value="LeuE"/>
    <property type="match status" value="1"/>
</dbReference>
<feature type="transmembrane region" description="Helical" evidence="6">
    <location>
        <begin position="12"/>
        <end position="29"/>
    </location>
</feature>
<dbReference type="STRING" id="558155.SAMN04487911_102187"/>
<evidence type="ECO:0000256" key="2">
    <source>
        <dbReference type="ARBA" id="ARBA00022475"/>
    </source>
</evidence>
<organism evidence="7 8">
    <name type="scientific">Arenibacter nanhaiticus</name>
    <dbReference type="NCBI Taxonomy" id="558155"/>
    <lineage>
        <taxon>Bacteria</taxon>
        <taxon>Pseudomonadati</taxon>
        <taxon>Bacteroidota</taxon>
        <taxon>Flavobacteriia</taxon>
        <taxon>Flavobacteriales</taxon>
        <taxon>Flavobacteriaceae</taxon>
        <taxon>Arenibacter</taxon>
    </lineage>
</organism>
<dbReference type="EMBL" id="FQYX01000002">
    <property type="protein sequence ID" value="SHI47712.1"/>
    <property type="molecule type" value="Genomic_DNA"/>
</dbReference>
<keyword evidence="3 6" id="KW-0812">Transmembrane</keyword>
<keyword evidence="5 6" id="KW-0472">Membrane</keyword>
<dbReference type="Pfam" id="PF01810">
    <property type="entry name" value="LysE"/>
    <property type="match status" value="1"/>
</dbReference>
<feature type="transmembrane region" description="Helical" evidence="6">
    <location>
        <begin position="128"/>
        <end position="148"/>
    </location>
</feature>
<dbReference type="InterPro" id="IPR001123">
    <property type="entry name" value="LeuE-type"/>
</dbReference>
<proteinExistence type="predicted"/>
<feature type="transmembrane region" description="Helical" evidence="6">
    <location>
        <begin position="198"/>
        <end position="216"/>
    </location>
</feature>
<evidence type="ECO:0000256" key="1">
    <source>
        <dbReference type="ARBA" id="ARBA00004651"/>
    </source>
</evidence>
<feature type="transmembrane region" description="Helical" evidence="6">
    <location>
        <begin position="49"/>
        <end position="70"/>
    </location>
</feature>